<accession>A0A7W7PGA6</accession>
<name>A0A7W7PGA6_STRNE</name>
<comment type="caution">
    <text evidence="1">The sequence shown here is derived from an EMBL/GenBank/DDBJ whole genome shotgun (WGS) entry which is preliminary data.</text>
</comment>
<evidence type="ECO:0000313" key="1">
    <source>
        <dbReference type="EMBL" id="MBB4888632.1"/>
    </source>
</evidence>
<dbReference type="Proteomes" id="UP000556436">
    <property type="component" value="Unassembled WGS sequence"/>
</dbReference>
<dbReference type="EMBL" id="JACHJG010000010">
    <property type="protein sequence ID" value="MBB4888632.1"/>
    <property type="molecule type" value="Genomic_DNA"/>
</dbReference>
<reference evidence="1 2" key="1">
    <citation type="submission" date="2020-08" db="EMBL/GenBank/DDBJ databases">
        <title>Genomic Encyclopedia of Type Strains, Phase III (KMG-III): the genomes of soil and plant-associated and newly described type strains.</title>
        <authorList>
            <person name="Whitman W."/>
        </authorList>
    </citation>
    <scope>NUCLEOTIDE SEQUENCE [LARGE SCALE GENOMIC DNA]</scope>
    <source>
        <strain evidence="1 2">CECT 3265</strain>
    </source>
</reference>
<evidence type="ECO:0000313" key="2">
    <source>
        <dbReference type="Proteomes" id="UP000556436"/>
    </source>
</evidence>
<keyword evidence="2" id="KW-1185">Reference proteome</keyword>
<sequence>MQRPYLLSINACEDLYGCGRVLVESLFDVIQHGLTIPPDPEDEDEGGKPPPCYYWRRGLLKEHRAKLTEALRFGQYEEPSYGDEQAWNYVIVFRKATAAECITGRMRLKDEPVVVERFLDGARIGSEVLSLVLRQ</sequence>
<proteinExistence type="predicted"/>
<gene>
    <name evidence="1" type="ORF">FHS38_004703</name>
</gene>
<organism evidence="1 2">
    <name type="scientific">Streptomyces netropsis</name>
    <name type="common">Streptoverticillium netropsis</name>
    <dbReference type="NCBI Taxonomy" id="55404"/>
    <lineage>
        <taxon>Bacteria</taxon>
        <taxon>Bacillati</taxon>
        <taxon>Actinomycetota</taxon>
        <taxon>Actinomycetes</taxon>
        <taxon>Kitasatosporales</taxon>
        <taxon>Streptomycetaceae</taxon>
        <taxon>Streptomyces</taxon>
    </lineage>
</organism>
<protein>
    <submittedName>
        <fullName evidence="1">Uncharacterized protein</fullName>
    </submittedName>
</protein>
<dbReference type="RefSeq" id="WP_184736375.1">
    <property type="nucleotide sequence ID" value="NZ_BMRW01000003.1"/>
</dbReference>
<dbReference type="AlphaFoldDB" id="A0A7W7PGA6"/>